<protein>
    <submittedName>
        <fullName evidence="1">Uncharacterized protein</fullName>
    </submittedName>
</protein>
<accession>A0A8J9VG73</accession>
<organism evidence="1 2">
    <name type="scientific">Brenthis ino</name>
    <name type="common">lesser marbled fritillary</name>
    <dbReference type="NCBI Taxonomy" id="405034"/>
    <lineage>
        <taxon>Eukaryota</taxon>
        <taxon>Metazoa</taxon>
        <taxon>Ecdysozoa</taxon>
        <taxon>Arthropoda</taxon>
        <taxon>Hexapoda</taxon>
        <taxon>Insecta</taxon>
        <taxon>Pterygota</taxon>
        <taxon>Neoptera</taxon>
        <taxon>Endopterygota</taxon>
        <taxon>Lepidoptera</taxon>
        <taxon>Glossata</taxon>
        <taxon>Ditrysia</taxon>
        <taxon>Papilionoidea</taxon>
        <taxon>Nymphalidae</taxon>
        <taxon>Heliconiinae</taxon>
        <taxon>Argynnini</taxon>
        <taxon>Brenthis</taxon>
    </lineage>
</organism>
<feature type="non-terminal residue" evidence="1">
    <location>
        <position position="132"/>
    </location>
</feature>
<name>A0A8J9VG73_9NEOP</name>
<evidence type="ECO:0000313" key="2">
    <source>
        <dbReference type="Proteomes" id="UP000838878"/>
    </source>
</evidence>
<proteinExistence type="predicted"/>
<reference evidence="1" key="1">
    <citation type="submission" date="2021-12" db="EMBL/GenBank/DDBJ databases">
        <authorList>
            <person name="Martin H S."/>
        </authorList>
    </citation>
    <scope>NUCLEOTIDE SEQUENCE</scope>
</reference>
<dbReference type="EMBL" id="OV170233">
    <property type="protein sequence ID" value="CAH0718780.1"/>
    <property type="molecule type" value="Genomic_DNA"/>
</dbReference>
<evidence type="ECO:0000313" key="1">
    <source>
        <dbReference type="EMBL" id="CAH0718780.1"/>
    </source>
</evidence>
<keyword evidence="2" id="KW-1185">Reference proteome</keyword>
<dbReference type="AlphaFoldDB" id="A0A8J9VG73"/>
<gene>
    <name evidence="1" type="ORF">BINO364_LOCUS5205</name>
</gene>
<sequence length="132" mass="15031">MMSALKFFSYEPPLSVVVIFVLIKLLADLPEPCLSRSNLTKLPLKLRILRLSPVTLTFLNCMPTSSKRPLVMQILPTNQACSTSRAKPNSIRGAPKRVCQRKMHKKLTSRKLKAWSRVTVFNKLSYFTNIIL</sequence>
<dbReference type="Proteomes" id="UP000838878">
    <property type="component" value="Chromosome 13"/>
</dbReference>